<evidence type="ECO:0000259" key="2">
    <source>
        <dbReference type="Pfam" id="PF01979"/>
    </source>
</evidence>
<dbReference type="EMBL" id="FXUB01000003">
    <property type="protein sequence ID" value="SMP14359.1"/>
    <property type="molecule type" value="Genomic_DNA"/>
</dbReference>
<proteinExistence type="predicted"/>
<keyword evidence="1" id="KW-0378">Hydrolase</keyword>
<keyword evidence="4" id="KW-1185">Reference proteome</keyword>
<dbReference type="Pfam" id="PF01979">
    <property type="entry name" value="Amidohydro_1"/>
    <property type="match status" value="1"/>
</dbReference>
<evidence type="ECO:0000313" key="3">
    <source>
        <dbReference type="EMBL" id="SMP14359.1"/>
    </source>
</evidence>
<dbReference type="InterPro" id="IPR006680">
    <property type="entry name" value="Amidohydro-rel"/>
</dbReference>
<dbReference type="RefSeq" id="WP_283400783.1">
    <property type="nucleotide sequence ID" value="NZ_FXUB01000003.1"/>
</dbReference>
<dbReference type="Gene3D" id="2.30.40.10">
    <property type="entry name" value="Urease, subunit C, domain 1"/>
    <property type="match status" value="1"/>
</dbReference>
<protein>
    <submittedName>
        <fullName evidence="3">Cytosine/adenosine deaminase</fullName>
    </submittedName>
</protein>
<reference evidence="3 4" key="1">
    <citation type="submission" date="2017-05" db="EMBL/GenBank/DDBJ databases">
        <authorList>
            <person name="Varghese N."/>
            <person name="Submissions S."/>
        </authorList>
    </citation>
    <scope>NUCLEOTIDE SEQUENCE [LARGE SCALE GENOMIC DNA]</scope>
    <source>
        <strain evidence="3 4">DSM 15522</strain>
    </source>
</reference>
<dbReference type="InterPro" id="IPR032466">
    <property type="entry name" value="Metal_Hydrolase"/>
</dbReference>
<evidence type="ECO:0000256" key="1">
    <source>
        <dbReference type="ARBA" id="ARBA00022801"/>
    </source>
</evidence>
<dbReference type="InterPro" id="IPR011059">
    <property type="entry name" value="Metal-dep_hydrolase_composite"/>
</dbReference>
<dbReference type="SUPFAM" id="SSF51556">
    <property type="entry name" value="Metallo-dependent hydrolases"/>
    <property type="match status" value="1"/>
</dbReference>
<name>A0ABY1NNM1_9BACT</name>
<dbReference type="PANTHER" id="PTHR43794">
    <property type="entry name" value="AMINOHYDROLASE SSNA-RELATED"/>
    <property type="match status" value="1"/>
</dbReference>
<dbReference type="InterPro" id="IPR050287">
    <property type="entry name" value="MTA/SAH_deaminase"/>
</dbReference>
<comment type="caution">
    <text evidence="3">The sequence shown here is derived from an EMBL/GenBank/DDBJ whole genome shotgun (WGS) entry which is preliminary data.</text>
</comment>
<dbReference type="Gene3D" id="3.20.20.140">
    <property type="entry name" value="Metal-dependent hydrolases"/>
    <property type="match status" value="1"/>
</dbReference>
<dbReference type="PANTHER" id="PTHR43794:SF11">
    <property type="entry name" value="AMIDOHYDROLASE-RELATED DOMAIN-CONTAINING PROTEIN"/>
    <property type="match status" value="1"/>
</dbReference>
<feature type="domain" description="Amidohydrolase-related" evidence="2">
    <location>
        <begin position="57"/>
        <end position="341"/>
    </location>
</feature>
<evidence type="ECO:0000313" key="4">
    <source>
        <dbReference type="Proteomes" id="UP001157911"/>
    </source>
</evidence>
<gene>
    <name evidence="3" type="ORF">SAMN06265339_1328</name>
</gene>
<organism evidence="3 4">
    <name type="scientific">Desulfurobacterium pacificum</name>
    <dbReference type="NCBI Taxonomy" id="240166"/>
    <lineage>
        <taxon>Bacteria</taxon>
        <taxon>Pseudomonadati</taxon>
        <taxon>Aquificota</taxon>
        <taxon>Aquificia</taxon>
        <taxon>Desulfurobacteriales</taxon>
        <taxon>Desulfurobacteriaceae</taxon>
        <taxon>Desulfurobacterium</taxon>
    </lineage>
</organism>
<accession>A0ABY1NNM1</accession>
<dbReference type="Proteomes" id="UP001157911">
    <property type="component" value="Unassembled WGS sequence"/>
</dbReference>
<sequence>MSKDTAAVKAYKVSCLVEPDGTIKRNVYLVVKGNKVLEKTFRRPEALKVKEIKGTLYPPFVNAHTHLELSALSFSPDKFASFFDWLLWIISKRQTFTEDWIENSFQRGLKLLESTGTYYIGDISSFGYSKRYSSKKFHLVSFLEIIGKEKNLKGLQPPLSAHSVYSVSFELLKEIAVDSLERNYPFQIHLGEVVDEQLLVSGKSNRFESLIYPEIGRKKYPMPESENLIDYLKKADALHENTIAVHCTNLSEKEIETLIKHNASIVLCPRSNLHLKVGFPSVEPFIGYEKIALGTDGMSTNLSLNVLEELKTLYYRLDCKVSLKKLFYTVTLGGANTLRIENYRVSPIFSYSPQTPENPLDFLLTLPSLKIITL</sequence>